<dbReference type="OrthoDB" id="2290255at2759"/>
<feature type="compositionally biased region" description="Polar residues" evidence="1">
    <location>
        <begin position="66"/>
        <end position="78"/>
    </location>
</feature>
<dbReference type="PANTHER" id="PTHR39477">
    <property type="entry name" value="CHROMOSOME 8, WHOLE GENOME SHOTGUN SEQUENCE"/>
    <property type="match status" value="1"/>
</dbReference>
<organism evidence="3 4">
    <name type="scientific">Sphagnurus paluster</name>
    <dbReference type="NCBI Taxonomy" id="117069"/>
    <lineage>
        <taxon>Eukaryota</taxon>
        <taxon>Fungi</taxon>
        <taxon>Dikarya</taxon>
        <taxon>Basidiomycota</taxon>
        <taxon>Agaricomycotina</taxon>
        <taxon>Agaricomycetes</taxon>
        <taxon>Agaricomycetidae</taxon>
        <taxon>Agaricales</taxon>
        <taxon>Tricholomatineae</taxon>
        <taxon>Lyophyllaceae</taxon>
        <taxon>Sphagnurus</taxon>
    </lineage>
</organism>
<dbReference type="PANTHER" id="PTHR39477:SF1">
    <property type="entry name" value="BETA-FLANKING PROTEIN"/>
    <property type="match status" value="1"/>
</dbReference>
<evidence type="ECO:0000313" key="4">
    <source>
        <dbReference type="Proteomes" id="UP000717328"/>
    </source>
</evidence>
<name>A0A9P7GSN4_9AGAR</name>
<reference evidence="3" key="1">
    <citation type="submission" date="2021-02" db="EMBL/GenBank/DDBJ databases">
        <authorList>
            <person name="Nieuwenhuis M."/>
            <person name="Van De Peppel L.J.J."/>
        </authorList>
    </citation>
    <scope>NUCLEOTIDE SEQUENCE</scope>
    <source>
        <strain evidence="3">D49</strain>
    </source>
</reference>
<feature type="compositionally biased region" description="Low complexity" evidence="1">
    <location>
        <begin position="110"/>
        <end position="137"/>
    </location>
</feature>
<feature type="domain" description="DUF7721" evidence="2">
    <location>
        <begin position="207"/>
        <end position="283"/>
    </location>
</feature>
<feature type="compositionally biased region" description="Low complexity" evidence="1">
    <location>
        <begin position="18"/>
        <end position="52"/>
    </location>
</feature>
<feature type="compositionally biased region" description="Low complexity" evidence="1">
    <location>
        <begin position="145"/>
        <end position="180"/>
    </location>
</feature>
<accession>A0A9P7GSN4</accession>
<evidence type="ECO:0000256" key="1">
    <source>
        <dbReference type="SAM" id="MobiDB-lite"/>
    </source>
</evidence>
<dbReference type="AlphaFoldDB" id="A0A9P7GSN4"/>
<comment type="caution">
    <text evidence="3">The sequence shown here is derived from an EMBL/GenBank/DDBJ whole genome shotgun (WGS) entry which is preliminary data.</text>
</comment>
<sequence length="370" mass="37835">MDNFLNLAKKGYEAYSESQQSKNGGSSPSQNQGGSQGYGNNQSYGSNQNQYGGSQGYGNNQGGSYDNPSGYNKPQSPQSSGNYNSNDSSSGYNNPSGNSYNRPQSPQNSGYNNQGNTQHHGQHHGGNSQYGNPQNQNQGGGGGAAQEYYSGSSGNYGNSPSSGNNQGYGNNQEYGNSQGYGNSGRPDSKRGWSFVVQDTNFISSLVDHDEALKTAEQHGSGDKSLFSTALSFVNKQDHGKPINEQDVADAHQKAYGGGNASSLNASSLGSAAAMHVLQQFMGGKNSGNSGSSGGSSTQLISMAMAEATKLFDKSGGAASGNKQDAVNGAAATVMTLLVQSKLSGLGGSAPTTGGSNSGGLGSLLSLVSFS</sequence>
<feature type="compositionally biased region" description="Low complexity" evidence="1">
    <location>
        <begin position="79"/>
        <end position="101"/>
    </location>
</feature>
<dbReference type="InterPro" id="IPR056138">
    <property type="entry name" value="DUF7721"/>
</dbReference>
<protein>
    <recommendedName>
        <fullName evidence="2">DUF7721 domain-containing protein</fullName>
    </recommendedName>
</protein>
<proteinExistence type="predicted"/>
<dbReference type="Proteomes" id="UP000717328">
    <property type="component" value="Unassembled WGS sequence"/>
</dbReference>
<reference evidence="3" key="2">
    <citation type="submission" date="2021-10" db="EMBL/GenBank/DDBJ databases">
        <title>Phylogenomics reveals ancestral predisposition of the termite-cultivated fungus Termitomyces towards a domesticated lifestyle.</title>
        <authorList>
            <person name="Auxier B."/>
            <person name="Grum-Grzhimaylo A."/>
            <person name="Cardenas M.E."/>
            <person name="Lodge J.D."/>
            <person name="Laessoe T."/>
            <person name="Pedersen O."/>
            <person name="Smith M.E."/>
            <person name="Kuyper T.W."/>
            <person name="Franco-Molano E.A."/>
            <person name="Baroni T.J."/>
            <person name="Aanen D.K."/>
        </authorList>
    </citation>
    <scope>NUCLEOTIDE SEQUENCE</scope>
    <source>
        <strain evidence="3">D49</strain>
    </source>
</reference>
<evidence type="ECO:0000313" key="3">
    <source>
        <dbReference type="EMBL" id="KAG5654680.1"/>
    </source>
</evidence>
<evidence type="ECO:0000259" key="2">
    <source>
        <dbReference type="Pfam" id="PF24845"/>
    </source>
</evidence>
<feature type="region of interest" description="Disordered" evidence="1">
    <location>
        <begin position="1"/>
        <end position="188"/>
    </location>
</feature>
<keyword evidence="4" id="KW-1185">Reference proteome</keyword>
<gene>
    <name evidence="3" type="ORF">H0H81_007436</name>
</gene>
<dbReference type="Pfam" id="PF24845">
    <property type="entry name" value="DUF7721"/>
    <property type="match status" value="1"/>
</dbReference>
<dbReference type="EMBL" id="JABCKI010000002">
    <property type="protein sequence ID" value="KAG5654680.1"/>
    <property type="molecule type" value="Genomic_DNA"/>
</dbReference>